<organism evidence="1 2">
    <name type="scientific">Acropora cervicornis</name>
    <name type="common">Staghorn coral</name>
    <dbReference type="NCBI Taxonomy" id="6130"/>
    <lineage>
        <taxon>Eukaryota</taxon>
        <taxon>Metazoa</taxon>
        <taxon>Cnidaria</taxon>
        <taxon>Anthozoa</taxon>
        <taxon>Hexacorallia</taxon>
        <taxon>Scleractinia</taxon>
        <taxon>Astrocoeniina</taxon>
        <taxon>Acroporidae</taxon>
        <taxon>Acropora</taxon>
    </lineage>
</organism>
<dbReference type="Proteomes" id="UP001249851">
    <property type="component" value="Unassembled WGS sequence"/>
</dbReference>
<gene>
    <name evidence="1" type="ORF">P5673_016281</name>
</gene>
<evidence type="ECO:0000313" key="1">
    <source>
        <dbReference type="EMBL" id="KAK2561140.1"/>
    </source>
</evidence>
<reference evidence="1" key="2">
    <citation type="journal article" date="2023" name="Science">
        <title>Genomic signatures of disease resistance in endangered staghorn corals.</title>
        <authorList>
            <person name="Vollmer S.V."/>
            <person name="Selwyn J.D."/>
            <person name="Despard B.A."/>
            <person name="Roesel C.L."/>
        </authorList>
    </citation>
    <scope>NUCLEOTIDE SEQUENCE</scope>
    <source>
        <strain evidence="1">K2</strain>
    </source>
</reference>
<protein>
    <submittedName>
        <fullName evidence="1">Uncharacterized protein</fullName>
    </submittedName>
</protein>
<dbReference type="AlphaFoldDB" id="A0AAD9V566"/>
<sequence>MAITLCSWARTFTLTVTDFSQLDDEMLKGTPSIVDCGTVWLSCVIELSSQVTHSSRWLLTEVSHNSWIVEGNVKS</sequence>
<reference evidence="1" key="1">
    <citation type="journal article" date="2023" name="G3 (Bethesda)">
        <title>Whole genome assembly and annotation of the endangered Caribbean coral Acropora cervicornis.</title>
        <authorList>
            <person name="Selwyn J.D."/>
            <person name="Vollmer S.V."/>
        </authorList>
    </citation>
    <scope>NUCLEOTIDE SEQUENCE</scope>
    <source>
        <strain evidence="1">K2</strain>
    </source>
</reference>
<proteinExistence type="predicted"/>
<comment type="caution">
    <text evidence="1">The sequence shown here is derived from an EMBL/GenBank/DDBJ whole genome shotgun (WGS) entry which is preliminary data.</text>
</comment>
<evidence type="ECO:0000313" key="2">
    <source>
        <dbReference type="Proteomes" id="UP001249851"/>
    </source>
</evidence>
<accession>A0AAD9V566</accession>
<keyword evidence="2" id="KW-1185">Reference proteome</keyword>
<dbReference type="EMBL" id="JARQWQ010000034">
    <property type="protein sequence ID" value="KAK2561140.1"/>
    <property type="molecule type" value="Genomic_DNA"/>
</dbReference>
<name>A0AAD9V566_ACRCE</name>